<gene>
    <name evidence="2" type="ORF">EI427_05255</name>
</gene>
<dbReference type="Proteomes" id="UP000267268">
    <property type="component" value="Chromosome 1"/>
</dbReference>
<evidence type="ECO:0000313" key="2">
    <source>
        <dbReference type="EMBL" id="AZQ61659.1"/>
    </source>
</evidence>
<dbReference type="AlphaFoldDB" id="A0A3S9P0E2"/>
<keyword evidence="1" id="KW-1133">Transmembrane helix</keyword>
<name>A0A3S9P0E2_9BACT</name>
<evidence type="ECO:0000313" key="3">
    <source>
        <dbReference type="Proteomes" id="UP000267268"/>
    </source>
</evidence>
<keyword evidence="3" id="KW-1185">Reference proteome</keyword>
<keyword evidence="1" id="KW-0812">Transmembrane</keyword>
<feature type="transmembrane region" description="Helical" evidence="1">
    <location>
        <begin position="32"/>
        <end position="56"/>
    </location>
</feature>
<dbReference type="EMBL" id="CP034562">
    <property type="protein sequence ID" value="AZQ61659.1"/>
    <property type="molecule type" value="Genomic_DNA"/>
</dbReference>
<sequence length="67" mass="7610">MKLIISLIITFSLISMNYLIDALLDTIYGKDVYFTFQEVLLALTVLIIGLLVKFVIHPSLKILIVKN</sequence>
<accession>A0A3S9P0E2</accession>
<dbReference type="KEGG" id="fll:EI427_05255"/>
<keyword evidence="1" id="KW-0472">Membrane</keyword>
<evidence type="ECO:0000256" key="1">
    <source>
        <dbReference type="SAM" id="Phobius"/>
    </source>
</evidence>
<reference evidence="2 3" key="1">
    <citation type="submission" date="2018-12" db="EMBL/GenBank/DDBJ databases">
        <title>Flammeovirga pectinis sp. nov., isolated from the gut of the Korean scallop, Patinopecten yessoensis.</title>
        <authorList>
            <person name="Bae J.-W."/>
            <person name="Jeong Y.-S."/>
            <person name="Kang W."/>
        </authorList>
    </citation>
    <scope>NUCLEOTIDE SEQUENCE [LARGE SCALE GENOMIC DNA]</scope>
    <source>
        <strain evidence="2 3">L12M1</strain>
    </source>
</reference>
<protein>
    <submittedName>
        <fullName evidence="2">Uncharacterized protein</fullName>
    </submittedName>
</protein>
<organism evidence="2 3">
    <name type="scientific">Flammeovirga pectinis</name>
    <dbReference type="NCBI Taxonomy" id="2494373"/>
    <lineage>
        <taxon>Bacteria</taxon>
        <taxon>Pseudomonadati</taxon>
        <taxon>Bacteroidota</taxon>
        <taxon>Cytophagia</taxon>
        <taxon>Cytophagales</taxon>
        <taxon>Flammeovirgaceae</taxon>
        <taxon>Flammeovirga</taxon>
    </lineage>
</organism>
<proteinExistence type="predicted"/>